<keyword evidence="2" id="KW-1185">Reference proteome</keyword>
<dbReference type="Pfam" id="PF08282">
    <property type="entry name" value="Hydrolase_3"/>
    <property type="match status" value="1"/>
</dbReference>
<dbReference type="SUPFAM" id="SSF56784">
    <property type="entry name" value="HAD-like"/>
    <property type="match status" value="1"/>
</dbReference>
<accession>A0ABW0YIV6</accession>
<dbReference type="GO" id="GO:0016787">
    <property type="term" value="F:hydrolase activity"/>
    <property type="evidence" value="ECO:0007669"/>
    <property type="project" value="UniProtKB-KW"/>
</dbReference>
<dbReference type="RefSeq" id="WP_385939456.1">
    <property type="nucleotide sequence ID" value="NZ_JBHSOZ010000003.1"/>
</dbReference>
<dbReference type="InterPro" id="IPR036412">
    <property type="entry name" value="HAD-like_sf"/>
</dbReference>
<name>A0ABW0YIV6_9BACI</name>
<dbReference type="Gene3D" id="3.40.50.1000">
    <property type="entry name" value="HAD superfamily/HAD-like"/>
    <property type="match status" value="1"/>
</dbReference>
<reference evidence="2" key="1">
    <citation type="journal article" date="2019" name="Int. J. Syst. Evol. Microbiol.">
        <title>The Global Catalogue of Microorganisms (GCM) 10K type strain sequencing project: providing services to taxonomists for standard genome sequencing and annotation.</title>
        <authorList>
            <consortium name="The Broad Institute Genomics Platform"/>
            <consortium name="The Broad Institute Genome Sequencing Center for Infectious Disease"/>
            <person name="Wu L."/>
            <person name="Ma J."/>
        </authorList>
    </citation>
    <scope>NUCLEOTIDE SEQUENCE [LARGE SCALE GENOMIC DNA]</scope>
    <source>
        <strain evidence="2">CECT 7184</strain>
    </source>
</reference>
<keyword evidence="1" id="KW-0378">Hydrolase</keyword>
<dbReference type="PANTHER" id="PTHR10000:SF25">
    <property type="entry name" value="PHOSPHATASE YKRA-RELATED"/>
    <property type="match status" value="1"/>
</dbReference>
<protein>
    <submittedName>
        <fullName evidence="1">Cof-type HAD-IIB family hydrolase</fullName>
    </submittedName>
</protein>
<dbReference type="PROSITE" id="PS01229">
    <property type="entry name" value="COF_2"/>
    <property type="match status" value="1"/>
</dbReference>
<organism evidence="1 2">
    <name type="scientific">Thalassorhabdus alkalitolerans</name>
    <dbReference type="NCBI Taxonomy" id="2282697"/>
    <lineage>
        <taxon>Bacteria</taxon>
        <taxon>Bacillati</taxon>
        <taxon>Bacillota</taxon>
        <taxon>Bacilli</taxon>
        <taxon>Bacillales</taxon>
        <taxon>Bacillaceae</taxon>
        <taxon>Thalassorhabdus</taxon>
    </lineage>
</organism>
<dbReference type="SFLD" id="SFLDS00003">
    <property type="entry name" value="Haloacid_Dehalogenase"/>
    <property type="match status" value="1"/>
</dbReference>
<dbReference type="NCBIfam" id="TIGR01484">
    <property type="entry name" value="HAD-SF-IIB"/>
    <property type="match status" value="1"/>
</dbReference>
<gene>
    <name evidence="1" type="ORF">ACFPU1_06115</name>
</gene>
<comment type="caution">
    <text evidence="1">The sequence shown here is derived from an EMBL/GenBank/DDBJ whole genome shotgun (WGS) entry which is preliminary data.</text>
</comment>
<dbReference type="Gene3D" id="3.30.1240.10">
    <property type="match status" value="1"/>
</dbReference>
<dbReference type="SFLD" id="SFLDG01140">
    <property type="entry name" value="C2.B:_Phosphomannomutase_and_P"/>
    <property type="match status" value="1"/>
</dbReference>
<dbReference type="Proteomes" id="UP001596142">
    <property type="component" value="Unassembled WGS sequence"/>
</dbReference>
<dbReference type="SFLD" id="SFLDG01144">
    <property type="entry name" value="C2.B.4:_PGP_Like"/>
    <property type="match status" value="1"/>
</dbReference>
<dbReference type="InterPro" id="IPR000150">
    <property type="entry name" value="Cof"/>
</dbReference>
<evidence type="ECO:0000313" key="2">
    <source>
        <dbReference type="Proteomes" id="UP001596142"/>
    </source>
</evidence>
<dbReference type="CDD" id="cd07517">
    <property type="entry name" value="HAD_HPP"/>
    <property type="match status" value="1"/>
</dbReference>
<dbReference type="PANTHER" id="PTHR10000">
    <property type="entry name" value="PHOSPHOSERINE PHOSPHATASE"/>
    <property type="match status" value="1"/>
</dbReference>
<dbReference type="InterPro" id="IPR006379">
    <property type="entry name" value="HAD-SF_hydro_IIB"/>
</dbReference>
<proteinExistence type="predicted"/>
<dbReference type="PROSITE" id="PS01228">
    <property type="entry name" value="COF_1"/>
    <property type="match status" value="1"/>
</dbReference>
<sequence>MKKPGIVFFDIDGTLYTKEMIVPPSTKEAIAELKNKGVYVAIATGRAPFMFEELREELGIETFVSFNGSYVVAEGEVIEKKPLNFNYLTRLKEHAESQNHPMVFVDHEDFRSTVSNHPHIVESVGGLKLPYPSEDPDYFKEREIYQALLFCSGHEEHVYLHSHPKFDFVRWHNLAVDVLPQGGSKAEGIKTVARHLGFTIDEAAAFGDALNDIQMLEMVGTGVAMGNALDKTKAAADFVTASVDEGGIRAGLETLGLLEGNKV</sequence>
<evidence type="ECO:0000313" key="1">
    <source>
        <dbReference type="EMBL" id="MFC5712350.1"/>
    </source>
</evidence>
<dbReference type="NCBIfam" id="TIGR00099">
    <property type="entry name" value="Cof-subfamily"/>
    <property type="match status" value="1"/>
</dbReference>
<dbReference type="EMBL" id="JBHSOZ010000003">
    <property type="protein sequence ID" value="MFC5712350.1"/>
    <property type="molecule type" value="Genomic_DNA"/>
</dbReference>
<dbReference type="InterPro" id="IPR023214">
    <property type="entry name" value="HAD_sf"/>
</dbReference>